<dbReference type="EMBL" id="LQPJ01000046">
    <property type="protein sequence ID" value="ORW29589.1"/>
    <property type="molecule type" value="Genomic_DNA"/>
</dbReference>
<comment type="caution">
    <text evidence="2">The sequence shown here is derived from an EMBL/GenBank/DDBJ whole genome shotgun (WGS) entry which is preliminary data.</text>
</comment>
<organism evidence="2 3">
    <name type="scientific">Mycobacterium palustre</name>
    <dbReference type="NCBI Taxonomy" id="153971"/>
    <lineage>
        <taxon>Bacteria</taxon>
        <taxon>Bacillati</taxon>
        <taxon>Actinomycetota</taxon>
        <taxon>Actinomycetes</taxon>
        <taxon>Mycobacteriales</taxon>
        <taxon>Mycobacteriaceae</taxon>
        <taxon>Mycobacterium</taxon>
        <taxon>Mycobacterium simiae complex</taxon>
    </lineage>
</organism>
<accession>A0A1X1ZXF6</accession>
<dbReference type="Proteomes" id="UP000193529">
    <property type="component" value="Unassembled WGS sequence"/>
</dbReference>
<evidence type="ECO:0000313" key="3">
    <source>
        <dbReference type="Proteomes" id="UP000193529"/>
    </source>
</evidence>
<gene>
    <name evidence="2" type="ORF">AWC19_01565</name>
</gene>
<dbReference type="RefSeq" id="WP_085076757.1">
    <property type="nucleotide sequence ID" value="NZ_JACKRZ010000346.1"/>
</dbReference>
<evidence type="ECO:0008006" key="4">
    <source>
        <dbReference type="Google" id="ProtNLM"/>
    </source>
</evidence>
<keyword evidence="3" id="KW-1185">Reference proteome</keyword>
<sequence length="379" mass="40649">MSAVGGFPSLSQLLAWPTEHLTEAADHWEAVGGRSYGVAHQVWRDSLSVDWQGQAADALRASTHADMLTTSAVADQLHEAARVARNGASDLHAARSRMRYAVKDARASGFDVGEDLSVIDRSTAGSLAQRAARQAEAQAIADEIVMRAAQLHALDREVADKVTAAVAGIRNAFPEIPGSTMPEAATKPTIHAVDHHWKQNPPPKLDPADMSEEEARAAYEALKRDIARYGNRCLRRPFVLPQEQAAFDACVADAGSLNERKAAPEARLRSFGVEPESTPPSAHAPPEATETPPFPPPRQITGLTEHAAEQVESRDGGHGVNAGALQDAVVNPVGPPKFKMDELGRGAYVYVGKDATVVLNKDGRVVTAWANSRDGWRNP</sequence>
<evidence type="ECO:0000313" key="2">
    <source>
        <dbReference type="EMBL" id="ORW29589.1"/>
    </source>
</evidence>
<dbReference type="STRING" id="153971.AWC19_01565"/>
<feature type="region of interest" description="Disordered" evidence="1">
    <location>
        <begin position="271"/>
        <end position="300"/>
    </location>
</feature>
<feature type="compositionally biased region" description="Low complexity" evidence="1">
    <location>
        <begin position="274"/>
        <end position="291"/>
    </location>
</feature>
<evidence type="ECO:0000256" key="1">
    <source>
        <dbReference type="SAM" id="MobiDB-lite"/>
    </source>
</evidence>
<dbReference type="AlphaFoldDB" id="A0A1X1ZXF6"/>
<protein>
    <recommendedName>
        <fullName evidence="4">Transmembrane protein</fullName>
    </recommendedName>
</protein>
<proteinExistence type="predicted"/>
<reference evidence="2 3" key="1">
    <citation type="submission" date="2016-01" db="EMBL/GenBank/DDBJ databases">
        <title>The new phylogeny of the genus Mycobacterium.</title>
        <authorList>
            <person name="Tarcisio F."/>
            <person name="Conor M."/>
            <person name="Antonella G."/>
            <person name="Elisabetta G."/>
            <person name="Giulia F.S."/>
            <person name="Sara T."/>
            <person name="Anna F."/>
            <person name="Clotilde B."/>
            <person name="Roberto B."/>
            <person name="Veronica D.S."/>
            <person name="Fabio R."/>
            <person name="Monica P."/>
            <person name="Olivier J."/>
            <person name="Enrico T."/>
            <person name="Nicola S."/>
        </authorList>
    </citation>
    <scope>NUCLEOTIDE SEQUENCE [LARGE SCALE GENOMIC DNA]</scope>
    <source>
        <strain evidence="2 3">DSM 44572</strain>
    </source>
</reference>
<name>A0A1X1ZXF6_9MYCO</name>
<dbReference type="OrthoDB" id="4743268at2"/>